<dbReference type="GO" id="GO:0070628">
    <property type="term" value="F:proteasome binding"/>
    <property type="evidence" value="ECO:0007669"/>
    <property type="project" value="TreeGrafter"/>
</dbReference>
<dbReference type="InterPro" id="IPR038422">
    <property type="entry name" value="Cut8/Sts1_sf"/>
</dbReference>
<dbReference type="EMBL" id="SELW01000142">
    <property type="protein sequence ID" value="TID30428.1"/>
    <property type="molecule type" value="Genomic_DNA"/>
</dbReference>
<keyword evidence="3 5" id="KW-0653">Protein transport</keyword>
<protein>
    <recommendedName>
        <fullName evidence="2 5">Tethering factor for nuclear proteasome STS1</fullName>
    </recommendedName>
</protein>
<dbReference type="AlphaFoldDB" id="A0A4T0X4R3"/>
<keyword evidence="7" id="KW-1185">Reference proteome</keyword>
<evidence type="ECO:0000256" key="3">
    <source>
        <dbReference type="ARBA" id="ARBA00022927"/>
    </source>
</evidence>
<sequence>MGIITTTQHSFEGFTGKGIRKSSYCNKRKIHESSGRSHLKRRNQMQDEIFGEKLSVSRILETLSKEKLENLVRKMILEKPEITEIVERESPCISIDDALIELRRKLELIISNLPYKVDVKSDYAYLRVKNNVIEFFQALSDYSLNFLPPVNSEYEVSIKFLIKFLKEIFIELPKFDAIEFNYYYNLTIEKFNLIFLHSMKSFLYERKQNIIVVKEENWIEEMKIINGYFDYKFEKIEEFLRYEIENNYNLNSIVLKNEVNSNNLNSNEIKLTGLDNLINFAYQTNAINSVNNI</sequence>
<dbReference type="GO" id="GO:0031144">
    <property type="term" value="P:proteasome localization"/>
    <property type="evidence" value="ECO:0007669"/>
    <property type="project" value="UniProtKB-UniRule"/>
</dbReference>
<dbReference type="PANTHER" id="PTHR28032">
    <property type="entry name" value="FI02826P"/>
    <property type="match status" value="1"/>
</dbReference>
<reference evidence="6 7" key="1">
    <citation type="journal article" date="2019" name="Front. Genet.">
        <title>Whole-Genome Sequencing of the Opportunistic Yeast Pathogen Candida inconspicua Uncovers Its Hybrid Origin.</title>
        <authorList>
            <person name="Mixao V."/>
            <person name="Hansen A.P."/>
            <person name="Saus E."/>
            <person name="Boekhout T."/>
            <person name="Lass-Florl C."/>
            <person name="Gabaldon T."/>
        </authorList>
    </citation>
    <scope>NUCLEOTIDE SEQUENCE [LARGE SCALE GENOMIC DNA]</scope>
    <source>
        <strain evidence="6 7">CBS 180</strain>
    </source>
</reference>
<evidence type="ECO:0000256" key="1">
    <source>
        <dbReference type="ARBA" id="ARBA00006199"/>
    </source>
</evidence>
<evidence type="ECO:0000313" key="6">
    <source>
        <dbReference type="EMBL" id="TID30428.1"/>
    </source>
</evidence>
<dbReference type="GO" id="GO:0031965">
    <property type="term" value="C:nuclear membrane"/>
    <property type="evidence" value="ECO:0007669"/>
    <property type="project" value="TreeGrafter"/>
</dbReference>
<comment type="caution">
    <text evidence="6">The sequence shown here is derived from an EMBL/GenBank/DDBJ whole genome shotgun (WGS) entry which is preliminary data.</text>
</comment>
<dbReference type="GO" id="GO:0015031">
    <property type="term" value="P:protein transport"/>
    <property type="evidence" value="ECO:0007669"/>
    <property type="project" value="UniProtKB-UniRule"/>
</dbReference>
<gene>
    <name evidence="6" type="ORF">CANINC_000939</name>
</gene>
<dbReference type="Gene3D" id="1.20.58.1590">
    <property type="entry name" value="Tethering factor for nuclear proteasome Cut8/Sts1"/>
    <property type="match status" value="1"/>
</dbReference>
<dbReference type="Pfam" id="PF08559">
    <property type="entry name" value="Cut8"/>
    <property type="match status" value="1"/>
</dbReference>
<accession>A0A4T0X4R3</accession>
<dbReference type="GO" id="GO:0005737">
    <property type="term" value="C:cytoplasm"/>
    <property type="evidence" value="ECO:0007669"/>
    <property type="project" value="UniProtKB-SubCell"/>
</dbReference>
<evidence type="ECO:0000313" key="7">
    <source>
        <dbReference type="Proteomes" id="UP000307173"/>
    </source>
</evidence>
<dbReference type="PANTHER" id="PTHR28032:SF1">
    <property type="entry name" value="FI02826P"/>
    <property type="match status" value="1"/>
</dbReference>
<comment type="subcellular location">
    <subcellularLocation>
        <location evidence="5">Cytoplasm</location>
    </subcellularLocation>
    <subcellularLocation>
        <location evidence="5">Nucleus</location>
    </subcellularLocation>
</comment>
<comment type="subunit">
    <text evidence="5">Binds the proteasome.</text>
</comment>
<evidence type="ECO:0000256" key="5">
    <source>
        <dbReference type="RuleBase" id="RU368013"/>
    </source>
</evidence>
<organism evidence="6 7">
    <name type="scientific">Pichia inconspicua</name>
    <dbReference type="NCBI Taxonomy" id="52247"/>
    <lineage>
        <taxon>Eukaryota</taxon>
        <taxon>Fungi</taxon>
        <taxon>Dikarya</taxon>
        <taxon>Ascomycota</taxon>
        <taxon>Saccharomycotina</taxon>
        <taxon>Pichiomycetes</taxon>
        <taxon>Pichiales</taxon>
        <taxon>Pichiaceae</taxon>
        <taxon>Pichia</taxon>
    </lineage>
</organism>
<comment type="similarity">
    <text evidence="1 5">Belongs to the cut8/STS1 family.</text>
</comment>
<keyword evidence="4 5" id="KW-0539">Nucleus</keyword>
<evidence type="ECO:0000256" key="2">
    <source>
        <dbReference type="ARBA" id="ARBA00016204"/>
    </source>
</evidence>
<dbReference type="STRING" id="52247.A0A4T0X4R3"/>
<dbReference type="InterPro" id="IPR013868">
    <property type="entry name" value="Cut8/Sts1_fam"/>
</dbReference>
<evidence type="ECO:0000256" key="4">
    <source>
        <dbReference type="ARBA" id="ARBA00023242"/>
    </source>
</evidence>
<keyword evidence="5" id="KW-0963">Cytoplasm</keyword>
<name>A0A4T0X4R3_9ASCO</name>
<dbReference type="Proteomes" id="UP000307173">
    <property type="component" value="Unassembled WGS sequence"/>
</dbReference>
<dbReference type="OrthoDB" id="10061064at2759"/>
<dbReference type="GO" id="GO:0071630">
    <property type="term" value="P:nuclear protein quality control by the ubiquitin-proteasome system"/>
    <property type="evidence" value="ECO:0007669"/>
    <property type="project" value="UniProtKB-UniRule"/>
</dbReference>
<keyword evidence="5" id="KW-0813">Transport</keyword>
<comment type="function">
    <text evidence="5">Involved in ubiquitin-mediated protein degradation. Regulatory factor in the ubiquitin/proteasome pathway that controls the turnover of proteasome substrates. Targets proteasomes to the nucleus and facilitates the degradation of nuclear proteins.</text>
</comment>
<proteinExistence type="inferred from homology"/>